<keyword evidence="2" id="KW-1185">Reference proteome</keyword>
<reference evidence="1 2" key="1">
    <citation type="submission" date="2019-11" db="EMBL/GenBank/DDBJ databases">
        <title>Whole genome sequence of Oryza granulata.</title>
        <authorList>
            <person name="Li W."/>
        </authorList>
    </citation>
    <scope>NUCLEOTIDE SEQUENCE [LARGE SCALE GENOMIC DNA]</scope>
    <source>
        <strain evidence="2">cv. Menghai</strain>
        <tissue evidence="1">Leaf</tissue>
    </source>
</reference>
<evidence type="ECO:0000313" key="1">
    <source>
        <dbReference type="EMBL" id="KAF0889195.1"/>
    </source>
</evidence>
<comment type="caution">
    <text evidence="1">The sequence shown here is derived from an EMBL/GenBank/DDBJ whole genome shotgun (WGS) entry which is preliminary data.</text>
</comment>
<proteinExistence type="predicted"/>
<organism evidence="1 2">
    <name type="scientific">Oryza meyeriana var. granulata</name>
    <dbReference type="NCBI Taxonomy" id="110450"/>
    <lineage>
        <taxon>Eukaryota</taxon>
        <taxon>Viridiplantae</taxon>
        <taxon>Streptophyta</taxon>
        <taxon>Embryophyta</taxon>
        <taxon>Tracheophyta</taxon>
        <taxon>Spermatophyta</taxon>
        <taxon>Magnoliopsida</taxon>
        <taxon>Liliopsida</taxon>
        <taxon>Poales</taxon>
        <taxon>Poaceae</taxon>
        <taxon>BOP clade</taxon>
        <taxon>Oryzoideae</taxon>
        <taxon>Oryzeae</taxon>
        <taxon>Oryzinae</taxon>
        <taxon>Oryza</taxon>
        <taxon>Oryza meyeriana</taxon>
    </lineage>
</organism>
<protein>
    <submittedName>
        <fullName evidence="1">Uncharacterized protein</fullName>
    </submittedName>
</protein>
<evidence type="ECO:0000313" key="2">
    <source>
        <dbReference type="Proteomes" id="UP000479710"/>
    </source>
</evidence>
<gene>
    <name evidence="1" type="ORF">E2562_022454</name>
</gene>
<dbReference type="Proteomes" id="UP000479710">
    <property type="component" value="Unassembled WGS sequence"/>
</dbReference>
<name>A0A6G1BLH9_9ORYZ</name>
<sequence length="81" mass="8701">MKIHASLVRRLKRKLTDKDMALVASRKKGAVVQRPHARTPAAFHDATLEGAVNLAETVGNCVENHSESANVTKAKVASNAI</sequence>
<accession>A0A6G1BLH9</accession>
<dbReference type="EMBL" id="SPHZ02000012">
    <property type="protein sequence ID" value="KAF0889195.1"/>
    <property type="molecule type" value="Genomic_DNA"/>
</dbReference>
<dbReference type="AlphaFoldDB" id="A0A6G1BLH9"/>